<dbReference type="Proteomes" id="UP000603912">
    <property type="component" value="Unassembled WGS sequence"/>
</dbReference>
<evidence type="ECO:0000313" key="2">
    <source>
        <dbReference type="Proteomes" id="UP000603912"/>
    </source>
</evidence>
<evidence type="ECO:0000313" key="1">
    <source>
        <dbReference type="EMBL" id="GGH26805.1"/>
    </source>
</evidence>
<dbReference type="EMBL" id="BMES01000002">
    <property type="protein sequence ID" value="GGH26805.1"/>
    <property type="molecule type" value="Genomic_DNA"/>
</dbReference>
<keyword evidence="2" id="KW-1185">Reference proteome</keyword>
<organism evidence="1 2">
    <name type="scientific">Alsobacter metallidurans</name>
    <dbReference type="NCBI Taxonomy" id="340221"/>
    <lineage>
        <taxon>Bacteria</taxon>
        <taxon>Pseudomonadati</taxon>
        <taxon>Pseudomonadota</taxon>
        <taxon>Alphaproteobacteria</taxon>
        <taxon>Hyphomicrobiales</taxon>
        <taxon>Alsobacteraceae</taxon>
        <taxon>Alsobacter</taxon>
    </lineage>
</organism>
<dbReference type="AlphaFoldDB" id="A0A917I981"/>
<reference evidence="1" key="2">
    <citation type="submission" date="2020-09" db="EMBL/GenBank/DDBJ databases">
        <authorList>
            <person name="Sun Q."/>
            <person name="Zhou Y."/>
        </authorList>
    </citation>
    <scope>NUCLEOTIDE SEQUENCE</scope>
    <source>
        <strain evidence="1">CGMCC 1.12214</strain>
    </source>
</reference>
<comment type="caution">
    <text evidence="1">The sequence shown here is derived from an EMBL/GenBank/DDBJ whole genome shotgun (WGS) entry which is preliminary data.</text>
</comment>
<gene>
    <name evidence="1" type="ORF">GCM10007036_34890</name>
</gene>
<name>A0A917I981_9HYPH</name>
<dbReference type="RefSeq" id="WP_188518975.1">
    <property type="nucleotide sequence ID" value="NZ_BMES01000002.1"/>
</dbReference>
<sequence length="235" mass="25844">MSLPTDTAAPAAKPSQTEKPLLICFAHRRWREDDVRVRELMTRAAHDHRVIVFDDPMTDGAGAGSLEREQAGDDLLVATPHLPPRLADRTANALLRKLLDDLLAETGQPTVIWLMSPPAMAFSSHLTPATRIYDCAEDLAARPNAPATLQLLERRVLGRVDLVFAGTPEMFARQTGRHASVRLAANPQRGDAAAWDETWQAMQNEIQALTNGSRPAVRHTRERILDINLSEAVGA</sequence>
<protein>
    <submittedName>
        <fullName evidence="1">Uncharacterized protein</fullName>
    </submittedName>
</protein>
<reference evidence="1" key="1">
    <citation type="journal article" date="2014" name="Int. J. Syst. Evol. Microbiol.">
        <title>Complete genome sequence of Corynebacterium casei LMG S-19264T (=DSM 44701T), isolated from a smear-ripened cheese.</title>
        <authorList>
            <consortium name="US DOE Joint Genome Institute (JGI-PGF)"/>
            <person name="Walter F."/>
            <person name="Albersmeier A."/>
            <person name="Kalinowski J."/>
            <person name="Ruckert C."/>
        </authorList>
    </citation>
    <scope>NUCLEOTIDE SEQUENCE</scope>
    <source>
        <strain evidence="1">CGMCC 1.12214</strain>
    </source>
</reference>
<proteinExistence type="predicted"/>
<accession>A0A917I981</accession>